<evidence type="ECO:0000256" key="1">
    <source>
        <dbReference type="SAM" id="SignalP"/>
    </source>
</evidence>
<feature type="signal peptide" evidence="1">
    <location>
        <begin position="1"/>
        <end position="23"/>
    </location>
</feature>
<keyword evidence="4" id="KW-1185">Reference proteome</keyword>
<dbReference type="PROSITE" id="PS51257">
    <property type="entry name" value="PROKAR_LIPOPROTEIN"/>
    <property type="match status" value="1"/>
</dbReference>
<accession>A0A511TFK5</accession>
<sequence>MRARLWCTLLGLGLAGCGVSTSAEETQAVDTGRSEARAQACPQGTASRLKVITPPGSGPVLIAGKQRGTDLLVDMGGSLYFGTNFQDGSAALWRTDGTPGGTVEVNRFAPTPRRAPRLGGMVAMGSKVFFEVDDPVTGNELWVSDGTQAGSRLLKDMTPGAEGSSLMHHTALEDVLVFVRGTFDTRPPYVHHELWRSDGTPEGTFRVALVSDDVTVQASSLKVGNALLLFLSSERGGTTLWRTDGTPAGTFAVKKVDSRDAYVHHVDPTGDVGLFVMNDGSHDEVWKTDGTAQGTVRLDSFGRSTRLLGVLGSWVYLGTLSSNLRSLHVERLSLEGGGKARIATLDNPYSNRPDAMPYLQRAQRSEGKLYFTMAIGGTGPGHQDVSLWVTDGSAAGTRFIHRPLDLSLDSSSPLFDTGHGALLFSGSEYGATEPWFTRGTSATTGQLEDISPGPWGSSPAGFRRLGEHVFFFAKDDTGDLQLWSTLADFSCSAGATP</sequence>
<reference evidence="2 5" key="2">
    <citation type="submission" date="2019-07" db="EMBL/GenBank/DDBJ databases">
        <title>Whole genome shotgun sequence of Myxococcus fulvus NBRC 100333.</title>
        <authorList>
            <person name="Hosoyama A."/>
            <person name="Uohara A."/>
            <person name="Ohji S."/>
            <person name="Ichikawa N."/>
        </authorList>
    </citation>
    <scope>NUCLEOTIDE SEQUENCE [LARGE SCALE GENOMIC DNA]</scope>
    <source>
        <strain evidence="2 5">NBRC 100333</strain>
    </source>
</reference>
<dbReference type="OrthoDB" id="5242130at2"/>
<dbReference type="Proteomes" id="UP000321514">
    <property type="component" value="Unassembled WGS sequence"/>
</dbReference>
<dbReference type="EMBL" id="FOIB01000013">
    <property type="protein sequence ID" value="SEU38467.1"/>
    <property type="molecule type" value="Genomic_DNA"/>
</dbReference>
<gene>
    <name evidence="2" type="ORF">MFU01_79960</name>
    <name evidence="3" type="ORF">SAMN05443572_11377</name>
</gene>
<reference evidence="3 4" key="1">
    <citation type="submission" date="2016-10" db="EMBL/GenBank/DDBJ databases">
        <authorList>
            <person name="Varghese N."/>
            <person name="Submissions S."/>
        </authorList>
    </citation>
    <scope>NUCLEOTIDE SEQUENCE [LARGE SCALE GENOMIC DNA]</scope>
    <source>
        <strain evidence="3 4">DSM 16525</strain>
    </source>
</reference>
<keyword evidence="1" id="KW-0732">Signal</keyword>
<evidence type="ECO:0000313" key="2">
    <source>
        <dbReference type="EMBL" id="GEN12959.1"/>
    </source>
</evidence>
<dbReference type="AlphaFoldDB" id="A0A511TFK5"/>
<evidence type="ECO:0000313" key="5">
    <source>
        <dbReference type="Proteomes" id="UP000321514"/>
    </source>
</evidence>
<dbReference type="STRING" id="1334629.MFUL124B02_10120"/>
<dbReference type="Proteomes" id="UP000183760">
    <property type="component" value="Unassembled WGS sequence"/>
</dbReference>
<evidence type="ECO:0000313" key="4">
    <source>
        <dbReference type="Proteomes" id="UP000183760"/>
    </source>
</evidence>
<comment type="caution">
    <text evidence="2">The sequence shown here is derived from an EMBL/GenBank/DDBJ whole genome shotgun (WGS) entry which is preliminary data.</text>
</comment>
<evidence type="ECO:0000313" key="3">
    <source>
        <dbReference type="EMBL" id="SEU38467.1"/>
    </source>
</evidence>
<dbReference type="EMBL" id="BJXR01000072">
    <property type="protein sequence ID" value="GEN12959.1"/>
    <property type="molecule type" value="Genomic_DNA"/>
</dbReference>
<feature type="chain" id="PRO_5023124055" evidence="1">
    <location>
        <begin position="24"/>
        <end position="497"/>
    </location>
</feature>
<proteinExistence type="predicted"/>
<protein>
    <submittedName>
        <fullName evidence="3">ELWxxDGT repeat-containing protein</fullName>
    </submittedName>
</protein>
<name>A0A511TFK5_MYXFU</name>
<organism evidence="2 5">
    <name type="scientific">Myxococcus fulvus</name>
    <dbReference type="NCBI Taxonomy" id="33"/>
    <lineage>
        <taxon>Bacteria</taxon>
        <taxon>Pseudomonadati</taxon>
        <taxon>Myxococcota</taxon>
        <taxon>Myxococcia</taxon>
        <taxon>Myxococcales</taxon>
        <taxon>Cystobacterineae</taxon>
        <taxon>Myxococcaceae</taxon>
        <taxon>Myxococcus</taxon>
    </lineage>
</organism>